<evidence type="ECO:0000256" key="3">
    <source>
        <dbReference type="ARBA" id="ARBA00023139"/>
    </source>
</evidence>
<protein>
    <recommendedName>
        <fullName evidence="6">Outer membrane protein assembly factor BamD</fullName>
    </recommendedName>
</protein>
<dbReference type="PANTHER" id="PTHR37423:SF1">
    <property type="entry name" value="OUTER MEMBRANE PROTEIN ASSEMBLY FACTOR BAMD"/>
    <property type="match status" value="1"/>
</dbReference>
<dbReference type="InterPro" id="IPR039565">
    <property type="entry name" value="BamD-like"/>
</dbReference>
<gene>
    <name evidence="6" type="primary">bamD</name>
    <name evidence="8" type="ORF">EV696_101103</name>
</gene>
<evidence type="ECO:0000313" key="8">
    <source>
        <dbReference type="EMBL" id="TDQ51133.1"/>
    </source>
</evidence>
<dbReference type="GO" id="GO:0051205">
    <property type="term" value="P:protein insertion into membrane"/>
    <property type="evidence" value="ECO:0007669"/>
    <property type="project" value="UniProtKB-UniRule"/>
</dbReference>
<feature type="domain" description="Outer membrane lipoprotein BamD-like" evidence="7">
    <location>
        <begin position="46"/>
        <end position="252"/>
    </location>
</feature>
<keyword evidence="2 6" id="KW-0472">Membrane</keyword>
<evidence type="ECO:0000259" key="7">
    <source>
        <dbReference type="Pfam" id="PF13525"/>
    </source>
</evidence>
<keyword evidence="4 6" id="KW-0998">Cell outer membrane</keyword>
<dbReference type="AlphaFoldDB" id="A0A4R6UYS2"/>
<keyword evidence="5 6" id="KW-0449">Lipoprotein</keyword>
<dbReference type="GO" id="GO:1990063">
    <property type="term" value="C:Bam protein complex"/>
    <property type="evidence" value="ECO:0007669"/>
    <property type="project" value="TreeGrafter"/>
</dbReference>
<evidence type="ECO:0000256" key="5">
    <source>
        <dbReference type="ARBA" id="ARBA00023288"/>
    </source>
</evidence>
<dbReference type="Proteomes" id="UP000295375">
    <property type="component" value="Unassembled WGS sequence"/>
</dbReference>
<reference evidence="8 9" key="1">
    <citation type="submission" date="2019-03" db="EMBL/GenBank/DDBJ databases">
        <title>Genomic Encyclopedia of Type Strains, Phase IV (KMG-IV): sequencing the most valuable type-strain genomes for metagenomic binning, comparative biology and taxonomic classification.</title>
        <authorList>
            <person name="Goeker M."/>
        </authorList>
    </citation>
    <scope>NUCLEOTIDE SEQUENCE [LARGE SCALE GENOMIC DNA]</scope>
    <source>
        <strain evidence="8 9">DSM 103792</strain>
    </source>
</reference>
<evidence type="ECO:0000256" key="1">
    <source>
        <dbReference type="ARBA" id="ARBA00022729"/>
    </source>
</evidence>
<keyword evidence="9" id="KW-1185">Reference proteome</keyword>
<evidence type="ECO:0000313" key="9">
    <source>
        <dbReference type="Proteomes" id="UP000295375"/>
    </source>
</evidence>
<dbReference type="SUPFAM" id="SSF48452">
    <property type="entry name" value="TPR-like"/>
    <property type="match status" value="1"/>
</dbReference>
<evidence type="ECO:0000256" key="6">
    <source>
        <dbReference type="HAMAP-Rule" id="MF_00922"/>
    </source>
</evidence>
<dbReference type="OrthoDB" id="9779191at2"/>
<accession>A0A4R6UYS2</accession>
<keyword evidence="3 6" id="KW-0564">Palmitate</keyword>
<sequence>MGRYSSNPAKIGRMLIKKFSVVVVLAVLILSGCATSREAHEQRRKEQSAQQLYTEAQSSMKVGNWRTAVEKLERLDSLYPFGAFSQQAQLDLIYAYYQNNDTESAVSAADRFIRQNPRHSHLDYVYFMKGLVHFYSELGFLREAFAAELSQRDASTASKAFGDFAELIKRYPDSPYAADARQRMVYLRDRLAAHELHVADYYIKREAWLAAANRARNVIEHFPGAANTPEALIIMVESYEKLGMTELANESRKVLAHNYPNRVADID</sequence>
<keyword evidence="1 6" id="KW-0732">Signal</keyword>
<dbReference type="Pfam" id="PF13525">
    <property type="entry name" value="YfiO"/>
    <property type="match status" value="1"/>
</dbReference>
<name>A0A4R6UYS2_9GAMM</name>
<dbReference type="Gene3D" id="1.25.40.10">
    <property type="entry name" value="Tetratricopeptide repeat domain"/>
    <property type="match status" value="1"/>
</dbReference>
<dbReference type="PROSITE" id="PS51257">
    <property type="entry name" value="PROKAR_LIPOPROTEIN"/>
    <property type="match status" value="1"/>
</dbReference>
<comment type="function">
    <text evidence="6">Part of the outer membrane protein assembly complex, which is involved in assembly and insertion of beta-barrel proteins into the outer membrane.</text>
</comment>
<dbReference type="InterPro" id="IPR011990">
    <property type="entry name" value="TPR-like_helical_dom_sf"/>
</dbReference>
<dbReference type="InterPro" id="IPR017689">
    <property type="entry name" value="BamD"/>
</dbReference>
<evidence type="ECO:0000256" key="4">
    <source>
        <dbReference type="ARBA" id="ARBA00023237"/>
    </source>
</evidence>
<dbReference type="GO" id="GO:0043165">
    <property type="term" value="P:Gram-negative-bacterium-type cell outer membrane assembly"/>
    <property type="evidence" value="ECO:0007669"/>
    <property type="project" value="UniProtKB-UniRule"/>
</dbReference>
<proteinExistence type="inferred from homology"/>
<comment type="subcellular location">
    <subcellularLocation>
        <location evidence="6">Cell outer membrane</location>
        <topology evidence="6">Lipid-anchor</topology>
    </subcellularLocation>
</comment>
<dbReference type="CDD" id="cd15830">
    <property type="entry name" value="BamD"/>
    <property type="match status" value="1"/>
</dbReference>
<dbReference type="PANTHER" id="PTHR37423">
    <property type="entry name" value="SOLUBLE LYTIC MUREIN TRANSGLYCOSYLASE-RELATED"/>
    <property type="match status" value="1"/>
</dbReference>
<comment type="caution">
    <text evidence="8">The sequence shown here is derived from an EMBL/GenBank/DDBJ whole genome shotgun (WGS) entry which is preliminary data.</text>
</comment>
<dbReference type="HAMAP" id="MF_00922">
    <property type="entry name" value="OM_assembly_BamD"/>
    <property type="match status" value="1"/>
</dbReference>
<evidence type="ECO:0000256" key="2">
    <source>
        <dbReference type="ARBA" id="ARBA00023136"/>
    </source>
</evidence>
<dbReference type="NCBIfam" id="TIGR03302">
    <property type="entry name" value="OM_YfiO"/>
    <property type="match status" value="1"/>
</dbReference>
<dbReference type="EMBL" id="SNYM01000001">
    <property type="protein sequence ID" value="TDQ51133.1"/>
    <property type="molecule type" value="Genomic_DNA"/>
</dbReference>
<comment type="subunit">
    <text evidence="6">Part of the Bam complex.</text>
</comment>
<comment type="similarity">
    <text evidence="6">Belongs to the BamD family.</text>
</comment>
<organism evidence="8 9">
    <name type="scientific">Permianibacter aggregans</name>
    <dbReference type="NCBI Taxonomy" id="1510150"/>
    <lineage>
        <taxon>Bacteria</taxon>
        <taxon>Pseudomonadati</taxon>
        <taxon>Pseudomonadota</taxon>
        <taxon>Gammaproteobacteria</taxon>
        <taxon>Pseudomonadales</taxon>
        <taxon>Pseudomonadaceae</taxon>
        <taxon>Permianibacter</taxon>
    </lineage>
</organism>